<sequence length="370" mass="39311">MADSKRTSIASGETGYTQTSTSSQQQSWSNATNTKAPRSINGLSVNGKRMIRPPKNPRPQQSTAASSPADQQNGDGEREIQVKYPHLFSSANPHLWREIMGTDLPTSIDTEGVMTVTAEPKSYSLPHREDLDEWMRGGSDLPPLGSIINDPVLPDNDPPKTEDDDDEDESSEEEDYDEGSDEDDTESRDEEDVDEALAEPPVVDDNDSSDDEDEDDESEPSRTPNTAPDNGKRKREESPEDDSVIESSQPEPKKARTVGTKSTGPISLRRLAEMRAAGQAQGAEPSPPAPRGTNVGQGSIREGVSGRGGRGGGMVGRDGGRGDSGVRDAPPASQTASCTDASAVAGLSTSTPGEGSAELNQSSENESEAE</sequence>
<dbReference type="OrthoDB" id="10498285at2759"/>
<evidence type="ECO:0000313" key="3">
    <source>
        <dbReference type="Proteomes" id="UP000799436"/>
    </source>
</evidence>
<evidence type="ECO:0000313" key="2">
    <source>
        <dbReference type="EMBL" id="KAF2773407.1"/>
    </source>
</evidence>
<feature type="compositionally biased region" description="Gly residues" evidence="1">
    <location>
        <begin position="305"/>
        <end position="317"/>
    </location>
</feature>
<organism evidence="2 3">
    <name type="scientific">Teratosphaeria nubilosa</name>
    <dbReference type="NCBI Taxonomy" id="161662"/>
    <lineage>
        <taxon>Eukaryota</taxon>
        <taxon>Fungi</taxon>
        <taxon>Dikarya</taxon>
        <taxon>Ascomycota</taxon>
        <taxon>Pezizomycotina</taxon>
        <taxon>Dothideomycetes</taxon>
        <taxon>Dothideomycetidae</taxon>
        <taxon>Mycosphaerellales</taxon>
        <taxon>Teratosphaeriaceae</taxon>
        <taxon>Teratosphaeria</taxon>
    </lineage>
</organism>
<dbReference type="Proteomes" id="UP000799436">
    <property type="component" value="Unassembled WGS sequence"/>
</dbReference>
<evidence type="ECO:0000256" key="1">
    <source>
        <dbReference type="SAM" id="MobiDB-lite"/>
    </source>
</evidence>
<dbReference type="AlphaFoldDB" id="A0A6G1LKI0"/>
<feature type="region of interest" description="Disordered" evidence="1">
    <location>
        <begin position="117"/>
        <end position="370"/>
    </location>
</feature>
<reference evidence="2" key="1">
    <citation type="journal article" date="2020" name="Stud. Mycol.">
        <title>101 Dothideomycetes genomes: a test case for predicting lifestyles and emergence of pathogens.</title>
        <authorList>
            <person name="Haridas S."/>
            <person name="Albert R."/>
            <person name="Binder M."/>
            <person name="Bloem J."/>
            <person name="Labutti K."/>
            <person name="Salamov A."/>
            <person name="Andreopoulos B."/>
            <person name="Baker S."/>
            <person name="Barry K."/>
            <person name="Bills G."/>
            <person name="Bluhm B."/>
            <person name="Cannon C."/>
            <person name="Castanera R."/>
            <person name="Culley D."/>
            <person name="Daum C."/>
            <person name="Ezra D."/>
            <person name="Gonzalez J."/>
            <person name="Henrissat B."/>
            <person name="Kuo A."/>
            <person name="Liang C."/>
            <person name="Lipzen A."/>
            <person name="Lutzoni F."/>
            <person name="Magnuson J."/>
            <person name="Mondo S."/>
            <person name="Nolan M."/>
            <person name="Ohm R."/>
            <person name="Pangilinan J."/>
            <person name="Park H.-J."/>
            <person name="Ramirez L."/>
            <person name="Alfaro M."/>
            <person name="Sun H."/>
            <person name="Tritt A."/>
            <person name="Yoshinaga Y."/>
            <person name="Zwiers L.-H."/>
            <person name="Turgeon B."/>
            <person name="Goodwin S."/>
            <person name="Spatafora J."/>
            <person name="Crous P."/>
            <person name="Grigoriev I."/>
        </authorList>
    </citation>
    <scope>NUCLEOTIDE SEQUENCE</scope>
    <source>
        <strain evidence="2">CBS 116005</strain>
    </source>
</reference>
<name>A0A6G1LKI0_9PEZI</name>
<feature type="compositionally biased region" description="Polar residues" evidence="1">
    <location>
        <begin position="28"/>
        <end position="44"/>
    </location>
</feature>
<dbReference type="EMBL" id="ML995811">
    <property type="protein sequence ID" value="KAF2773407.1"/>
    <property type="molecule type" value="Genomic_DNA"/>
</dbReference>
<feature type="compositionally biased region" description="Polar residues" evidence="1">
    <location>
        <begin position="347"/>
        <end position="364"/>
    </location>
</feature>
<feature type="compositionally biased region" description="Polar residues" evidence="1">
    <location>
        <begin position="7"/>
        <end position="16"/>
    </location>
</feature>
<feature type="compositionally biased region" description="Basic and acidic residues" evidence="1">
    <location>
        <begin position="126"/>
        <end position="135"/>
    </location>
</feature>
<proteinExistence type="predicted"/>
<feature type="compositionally biased region" description="Polar residues" evidence="1">
    <location>
        <begin position="58"/>
        <end position="74"/>
    </location>
</feature>
<gene>
    <name evidence="2" type="ORF">EJ03DRAFT_347916</name>
</gene>
<accession>A0A6G1LKI0</accession>
<feature type="compositionally biased region" description="Acidic residues" evidence="1">
    <location>
        <begin position="162"/>
        <end position="218"/>
    </location>
</feature>
<keyword evidence="3" id="KW-1185">Reference proteome</keyword>
<feature type="compositionally biased region" description="Low complexity" evidence="1">
    <location>
        <begin position="17"/>
        <end position="27"/>
    </location>
</feature>
<feature type="region of interest" description="Disordered" evidence="1">
    <location>
        <begin position="1"/>
        <end position="86"/>
    </location>
</feature>
<protein>
    <submittedName>
        <fullName evidence="2">Uncharacterized protein</fullName>
    </submittedName>
</protein>